<protein>
    <submittedName>
        <fullName evidence="2">DUF4135 domain-containing protein</fullName>
    </submittedName>
</protein>
<feature type="domain" description="Lantibiotic biosynthesis protein dehydration" evidence="1">
    <location>
        <begin position="163"/>
        <end position="536"/>
    </location>
</feature>
<dbReference type="Proteomes" id="UP001189619">
    <property type="component" value="Chromosome"/>
</dbReference>
<dbReference type="SMART" id="SM01260">
    <property type="entry name" value="LANC_like"/>
    <property type="match status" value="1"/>
</dbReference>
<dbReference type="Gene3D" id="1.50.10.10">
    <property type="match status" value="1"/>
</dbReference>
<keyword evidence="3" id="KW-1185">Reference proteome</keyword>
<dbReference type="GO" id="GO:0005975">
    <property type="term" value="P:carbohydrate metabolic process"/>
    <property type="evidence" value="ECO:0007669"/>
    <property type="project" value="InterPro"/>
</dbReference>
<organism evidence="2 3">
    <name type="scientific">Brevibacillus aydinogluensis</name>
    <dbReference type="NCBI Taxonomy" id="927786"/>
    <lineage>
        <taxon>Bacteria</taxon>
        <taxon>Bacillati</taxon>
        <taxon>Bacillota</taxon>
        <taxon>Bacilli</taxon>
        <taxon>Bacillales</taxon>
        <taxon>Paenibacillaceae</taxon>
        <taxon>Brevibacillus</taxon>
    </lineage>
</organism>
<dbReference type="InterPro" id="IPR012341">
    <property type="entry name" value="6hp_glycosidase-like_sf"/>
</dbReference>
<dbReference type="SUPFAM" id="SSF158745">
    <property type="entry name" value="LanC-like"/>
    <property type="match status" value="2"/>
</dbReference>
<dbReference type="CDD" id="cd04792">
    <property type="entry name" value="LanM-like"/>
    <property type="match status" value="1"/>
</dbReference>
<dbReference type="KEGG" id="bayd:BSPP4475_12285"/>
<dbReference type="Pfam" id="PF13575">
    <property type="entry name" value="DUF4135"/>
    <property type="match status" value="1"/>
</dbReference>
<accession>A0AA48MAU8</accession>
<dbReference type="InterPro" id="IPR017146">
    <property type="entry name" value="Lanti_2_LanM"/>
</dbReference>
<reference evidence="2" key="1">
    <citation type="submission" date="2023-07" db="EMBL/GenBank/DDBJ databases">
        <authorList>
            <person name="Ivanov I."/>
            <person name="Teneva D."/>
            <person name="Stoikov I."/>
        </authorList>
    </citation>
    <scope>NUCLEOTIDE SEQUENCE</scope>
    <source>
        <strain evidence="2">4475</strain>
    </source>
</reference>
<dbReference type="RefSeq" id="WP_304414420.1">
    <property type="nucleotide sequence ID" value="NZ_OY569118.1"/>
</dbReference>
<sequence length="949" mass="106432">MKTKWLAASYPGDFSVVGQSNVDTVGDFDRGWEDILETIANRPEFHSAVSLTPLPGNEDASLPFLSFVEPFLHFARERWTEAIPELGFGPETVEVDQLSLVNSLLVALGEQLHDIASRALAMELHIADLTNELTGQTASERLHSFAESKLRDPKFFRATLEEYPVLGRLLATRTLYWIQFSLEALSHFVQHFPNIQALMDGTFGKLAEVRGGVSDPHNRGRSVLFFVSNSDQIVVYKPRSMAVDVCVQSLLAYLNDQGFPCPFYVQRVLDCEVCGWVPYVEPKECQSVEEVQRFFFRQGAYLAIWHLLDGNDFHAENVIAHGEHPLYIDVETLFQTPFFQFDSGTAEGIASQYLFDSPLRTGLLPVLAYPSEGQPGVEFSGLGGDESEVTYSVEWLDTEGDDLPVFRRSSFPLPPFDNLPMLDGKRMKAVDFLSFIEKGFEWIYRFFAERKQELTAQGGILDRFRRVRIRYVIRSTQHYYNFLQAGNHPDYLKSGRDREKLLDRLYLGTKRYPLRKQFVPHEKRDLLYGDIPLFTTQPDSRDVRDAQGRCVVTMSQASGWDRVMRRLDLLGEDDLAKSLAIIRKTILSTKRERMDVQGGGGDSRPTAVEVSGGDVLGCLRGIANHLVDQAFWNPLRTEATWIGFQCNRFGQWSYDVLDGSLSDGLVGLSLLLVGTGTMLKEGSYIDTGLAAFHTLLGSKRPIRRADVLYGSVMLHRFLGDVRYAEWAREQAGLLIREVRENRLENVVSLFEAAKASVCYWEADQTEAARTAVYEIAARLYQKLQQDSQGKEWVLPLVKRLERLGVASAGALNFERPSLHNLSQWERLHVLADCLGLGGEPGACFKSIEGEIAEGEFQQLAQQTLPNDGYASGTAGAVEVLLLGGQCFNDPDCIRQAAKLAQKLAARTGWTFDSPSSSDTPGLYRGVSGIAYALLRSSFPEKVPPFALYM</sequence>
<dbReference type="NCBIfam" id="TIGR03897">
    <property type="entry name" value="lanti_2_LanM"/>
    <property type="match status" value="1"/>
</dbReference>
<dbReference type="InterPro" id="IPR007822">
    <property type="entry name" value="LANC-like"/>
</dbReference>
<dbReference type="InterPro" id="IPR025410">
    <property type="entry name" value="Lant_dehyd"/>
</dbReference>
<proteinExistence type="predicted"/>
<evidence type="ECO:0000313" key="3">
    <source>
        <dbReference type="Proteomes" id="UP001189619"/>
    </source>
</evidence>
<evidence type="ECO:0000259" key="1">
    <source>
        <dbReference type="Pfam" id="PF13575"/>
    </source>
</evidence>
<dbReference type="AlphaFoldDB" id="A0AA48MAU8"/>
<dbReference type="GO" id="GO:0031179">
    <property type="term" value="P:peptide modification"/>
    <property type="evidence" value="ECO:0007669"/>
    <property type="project" value="InterPro"/>
</dbReference>
<gene>
    <name evidence="2" type="ORF">BSPP4475_12285</name>
</gene>
<name>A0AA48MAU8_9BACL</name>
<evidence type="ECO:0000313" key="2">
    <source>
        <dbReference type="EMBL" id="CAJ1003099.1"/>
    </source>
</evidence>
<dbReference type="EMBL" id="OY569118">
    <property type="protein sequence ID" value="CAJ1003099.1"/>
    <property type="molecule type" value="Genomic_DNA"/>
</dbReference>
<dbReference type="PIRSF" id="PIRSF037228">
    <property type="entry name" value="Lant_mod_RumM"/>
    <property type="match status" value="1"/>
</dbReference>